<dbReference type="EMBL" id="LAJY01000605">
    <property type="protein sequence ID" value="KJV08387.1"/>
    <property type="molecule type" value="Genomic_DNA"/>
</dbReference>
<dbReference type="RefSeq" id="WP_045777107.1">
    <property type="nucleotide sequence ID" value="NZ_LAJY01000605.1"/>
</dbReference>
<dbReference type="Proteomes" id="UP000033774">
    <property type="component" value="Unassembled WGS sequence"/>
</dbReference>
<dbReference type="PANTHER" id="PTHR42923:SF17">
    <property type="entry name" value="AMINE OXIDASE DOMAIN-CONTAINING PROTEIN"/>
    <property type="match status" value="1"/>
</dbReference>
<accession>A0A0F3IP38</accession>
<reference evidence="1 2" key="1">
    <citation type="submission" date="2015-03" db="EMBL/GenBank/DDBJ databases">
        <title>Draft genome sequence of Elstera litoralis.</title>
        <authorList>
            <person name="Rahalkar M.C."/>
            <person name="Dhakephalkar P.K."/>
            <person name="Pore S.D."/>
            <person name="Arora P."/>
            <person name="Kapse N.G."/>
            <person name="Pandit P.S."/>
        </authorList>
    </citation>
    <scope>NUCLEOTIDE SEQUENCE [LARGE SCALE GENOMIC DNA]</scope>
    <source>
        <strain evidence="1 2">Dia-1</strain>
    </source>
</reference>
<dbReference type="Gene3D" id="3.50.50.60">
    <property type="entry name" value="FAD/NAD(P)-binding domain"/>
    <property type="match status" value="1"/>
</dbReference>
<dbReference type="PANTHER" id="PTHR42923">
    <property type="entry name" value="PROTOPORPHYRINOGEN OXIDASE"/>
    <property type="match status" value="1"/>
</dbReference>
<evidence type="ECO:0000313" key="2">
    <source>
        <dbReference type="Proteomes" id="UP000033774"/>
    </source>
</evidence>
<dbReference type="GO" id="GO:0016491">
    <property type="term" value="F:oxidoreductase activity"/>
    <property type="evidence" value="ECO:0007669"/>
    <property type="project" value="TreeGrafter"/>
</dbReference>
<dbReference type="InterPro" id="IPR036188">
    <property type="entry name" value="FAD/NAD-bd_sf"/>
</dbReference>
<sequence length="80" mass="8736">MSLSASPERIAIIGSGISGLGAAWSLRNRNITIFEQDRRPGGHSNTLDLALDGKTIPVDTGFIVYNERNYPNLTRFFPAS</sequence>
<feature type="non-terminal residue" evidence="1">
    <location>
        <position position="80"/>
    </location>
</feature>
<proteinExistence type="predicted"/>
<name>A0A0F3IP38_9PROT</name>
<gene>
    <name evidence="1" type="ORF">VZ95_18115</name>
</gene>
<organism evidence="1 2">
    <name type="scientific">Elstera litoralis</name>
    <dbReference type="NCBI Taxonomy" id="552518"/>
    <lineage>
        <taxon>Bacteria</taxon>
        <taxon>Pseudomonadati</taxon>
        <taxon>Pseudomonadota</taxon>
        <taxon>Alphaproteobacteria</taxon>
        <taxon>Rhodospirillales</taxon>
        <taxon>Rhodospirillaceae</taxon>
        <taxon>Elstera</taxon>
    </lineage>
</organism>
<comment type="caution">
    <text evidence="1">The sequence shown here is derived from an EMBL/GenBank/DDBJ whole genome shotgun (WGS) entry which is preliminary data.</text>
</comment>
<evidence type="ECO:0000313" key="1">
    <source>
        <dbReference type="EMBL" id="KJV08387.1"/>
    </source>
</evidence>
<keyword evidence="2" id="KW-1185">Reference proteome</keyword>
<dbReference type="SUPFAM" id="SSF51905">
    <property type="entry name" value="FAD/NAD(P)-binding domain"/>
    <property type="match status" value="1"/>
</dbReference>
<dbReference type="Pfam" id="PF13450">
    <property type="entry name" value="NAD_binding_8"/>
    <property type="match status" value="1"/>
</dbReference>
<dbReference type="OrthoDB" id="20837at2"/>
<evidence type="ECO:0008006" key="3">
    <source>
        <dbReference type="Google" id="ProtNLM"/>
    </source>
</evidence>
<protein>
    <recommendedName>
        <fullName evidence="3">FAD-dependent oxidoreductase</fullName>
    </recommendedName>
</protein>
<dbReference type="InterPro" id="IPR050464">
    <property type="entry name" value="Zeta_carotene_desat/Oxidored"/>
</dbReference>
<dbReference type="AlphaFoldDB" id="A0A0F3IP38"/>